<evidence type="ECO:0000313" key="2">
    <source>
        <dbReference type="Proteomes" id="UP000053573"/>
    </source>
</evidence>
<name>A0A0H1B4W4_9EURO</name>
<dbReference type="AlphaFoldDB" id="A0A0H1B4W4"/>
<comment type="caution">
    <text evidence="1">The sequence shown here is derived from an EMBL/GenBank/DDBJ whole genome shotgun (WGS) entry which is preliminary data.</text>
</comment>
<dbReference type="Proteomes" id="UP000053573">
    <property type="component" value="Unassembled WGS sequence"/>
</dbReference>
<sequence>MEDEPEGPGYPLRLLFDTAGVDQAPTSLGGFRSCHQARMIKSRLGNCGYSYVQATPVAFL</sequence>
<reference evidence="2" key="1">
    <citation type="journal article" date="2015" name="PLoS Genet.">
        <title>The dynamic genome and transcriptome of the human fungal pathogen Blastomyces and close relative Emmonsia.</title>
        <authorList>
            <person name="Munoz J.F."/>
            <person name="Gauthier G.M."/>
            <person name="Desjardins C.A."/>
            <person name="Gallo J.E."/>
            <person name="Holder J."/>
            <person name="Sullivan T.D."/>
            <person name="Marty A.J."/>
            <person name="Carmen J.C."/>
            <person name="Chen Z."/>
            <person name="Ding L."/>
            <person name="Gujja S."/>
            <person name="Magrini V."/>
            <person name="Misas E."/>
            <person name="Mitreva M."/>
            <person name="Priest M."/>
            <person name="Saif S."/>
            <person name="Whiston E.A."/>
            <person name="Young S."/>
            <person name="Zeng Q."/>
            <person name="Goldman W.E."/>
            <person name="Mardis E.R."/>
            <person name="Taylor J.W."/>
            <person name="McEwen J.G."/>
            <person name="Clay O.K."/>
            <person name="Klein B.S."/>
            <person name="Cuomo C.A."/>
        </authorList>
    </citation>
    <scope>NUCLEOTIDE SEQUENCE [LARGE SCALE GENOMIC DNA]</scope>
    <source>
        <strain evidence="2">UAMH 139</strain>
    </source>
</reference>
<organism evidence="1 2">
    <name type="scientific">Blastomyces silverae</name>
    <dbReference type="NCBI Taxonomy" id="2060906"/>
    <lineage>
        <taxon>Eukaryota</taxon>
        <taxon>Fungi</taxon>
        <taxon>Dikarya</taxon>
        <taxon>Ascomycota</taxon>
        <taxon>Pezizomycotina</taxon>
        <taxon>Eurotiomycetes</taxon>
        <taxon>Eurotiomycetidae</taxon>
        <taxon>Onygenales</taxon>
        <taxon>Ajellomycetaceae</taxon>
        <taxon>Blastomyces</taxon>
    </lineage>
</organism>
<evidence type="ECO:0000313" key="1">
    <source>
        <dbReference type="EMBL" id="KLJ06469.1"/>
    </source>
</evidence>
<gene>
    <name evidence="1" type="ORF">EMPG_10145</name>
</gene>
<keyword evidence="2" id="KW-1185">Reference proteome</keyword>
<proteinExistence type="predicted"/>
<dbReference type="EMBL" id="LDEV01003091">
    <property type="protein sequence ID" value="KLJ06469.1"/>
    <property type="molecule type" value="Genomic_DNA"/>
</dbReference>
<accession>A0A0H1B4W4</accession>
<protein>
    <submittedName>
        <fullName evidence="1">Uncharacterized protein</fullName>
    </submittedName>
</protein>